<reference evidence="1 2" key="1">
    <citation type="submission" date="2020-04" db="EMBL/GenBank/DDBJ databases">
        <authorList>
            <person name="De Canck E."/>
        </authorList>
    </citation>
    <scope>NUCLEOTIDE SEQUENCE [LARGE SCALE GENOMIC DNA]</scope>
    <source>
        <strain evidence="1 2">LMG 28138</strain>
    </source>
</reference>
<dbReference type="RefSeq" id="WP_175106513.1">
    <property type="nucleotide sequence ID" value="NZ_CADIKM010000022.1"/>
</dbReference>
<gene>
    <name evidence="1" type="ORF">LMG28138_03961</name>
</gene>
<evidence type="ECO:0000313" key="2">
    <source>
        <dbReference type="Proteomes" id="UP000494115"/>
    </source>
</evidence>
<dbReference type="EMBL" id="CADIKM010000022">
    <property type="protein sequence ID" value="CAB3795866.1"/>
    <property type="molecule type" value="Genomic_DNA"/>
</dbReference>
<name>A0A6S7BDK0_9BURK</name>
<dbReference type="AlphaFoldDB" id="A0A6S7BDK0"/>
<sequence length="168" mass="18362">MLPQRAEPSNKGLHIGGRTVQQELPGVDFHCAQHHARTIRRDASNRFKQVSDSPAPHVQIPHACAAAAIALAQGIELIRASGTWLELDKPLTQHAHLACLARRHCNGAMAIDALIRERSATADRRGQHEFDEQAATRTPSLDLSIGKQVESAELRTDAGDAAMHEHTR</sequence>
<dbReference type="Proteomes" id="UP000494115">
    <property type="component" value="Unassembled WGS sequence"/>
</dbReference>
<keyword evidence="2" id="KW-1185">Reference proteome</keyword>
<proteinExistence type="predicted"/>
<accession>A0A6S7BDK0</accession>
<protein>
    <submittedName>
        <fullName evidence="1">Uncharacterized protein</fullName>
    </submittedName>
</protein>
<evidence type="ECO:0000313" key="1">
    <source>
        <dbReference type="EMBL" id="CAB3795866.1"/>
    </source>
</evidence>
<organism evidence="1 2">
    <name type="scientific">Pararobbsia alpina</name>
    <dbReference type="NCBI Taxonomy" id="621374"/>
    <lineage>
        <taxon>Bacteria</taxon>
        <taxon>Pseudomonadati</taxon>
        <taxon>Pseudomonadota</taxon>
        <taxon>Betaproteobacteria</taxon>
        <taxon>Burkholderiales</taxon>
        <taxon>Burkholderiaceae</taxon>
        <taxon>Pararobbsia</taxon>
    </lineage>
</organism>